<keyword evidence="2 6" id="KW-0812">Transmembrane</keyword>
<name>M3CZM4_SPHMS</name>
<dbReference type="GO" id="GO:0007189">
    <property type="term" value="P:adenylate cyclase-activating G protein-coupled receptor signaling pathway"/>
    <property type="evidence" value="ECO:0007669"/>
    <property type="project" value="TreeGrafter"/>
</dbReference>
<feature type="region of interest" description="Disordered" evidence="5">
    <location>
        <begin position="269"/>
        <end position="298"/>
    </location>
</feature>
<dbReference type="GO" id="GO:0005886">
    <property type="term" value="C:plasma membrane"/>
    <property type="evidence" value="ECO:0007669"/>
    <property type="project" value="TreeGrafter"/>
</dbReference>
<evidence type="ECO:0000313" key="8">
    <source>
        <dbReference type="EMBL" id="EMF10089.1"/>
    </source>
</evidence>
<dbReference type="Pfam" id="PF11710">
    <property type="entry name" value="Git3"/>
    <property type="match status" value="1"/>
</dbReference>
<gene>
    <name evidence="8" type="ORF">SEPMUDRAFT_158265</name>
</gene>
<evidence type="ECO:0000256" key="4">
    <source>
        <dbReference type="ARBA" id="ARBA00023136"/>
    </source>
</evidence>
<dbReference type="Gene3D" id="1.20.1070.10">
    <property type="entry name" value="Rhodopsin 7-helix transmembrane proteins"/>
    <property type="match status" value="1"/>
</dbReference>
<accession>M3CZM4</accession>
<keyword evidence="3 6" id="KW-1133">Transmembrane helix</keyword>
<dbReference type="PANTHER" id="PTHR23112:SF0">
    <property type="entry name" value="TRANSMEMBRANE PROTEIN 116"/>
    <property type="match status" value="1"/>
</dbReference>
<dbReference type="GO" id="GO:0004930">
    <property type="term" value="F:G protein-coupled receptor activity"/>
    <property type="evidence" value="ECO:0007669"/>
    <property type="project" value="TreeGrafter"/>
</dbReference>
<evidence type="ECO:0000256" key="5">
    <source>
        <dbReference type="SAM" id="MobiDB-lite"/>
    </source>
</evidence>
<feature type="transmembrane region" description="Helical" evidence="6">
    <location>
        <begin position="325"/>
        <end position="343"/>
    </location>
</feature>
<protein>
    <recommendedName>
        <fullName evidence="7">Glucose receptor Git3-like N-terminal domain-containing protein</fullName>
    </recommendedName>
</protein>
<dbReference type="PANTHER" id="PTHR23112">
    <property type="entry name" value="G PROTEIN-COUPLED RECEPTOR 157-RELATED"/>
    <property type="match status" value="1"/>
</dbReference>
<reference evidence="8 9" key="1">
    <citation type="journal article" date="2012" name="PLoS Pathog.">
        <title>Diverse lifestyles and strategies of plant pathogenesis encoded in the genomes of eighteen Dothideomycetes fungi.</title>
        <authorList>
            <person name="Ohm R.A."/>
            <person name="Feau N."/>
            <person name="Henrissat B."/>
            <person name="Schoch C.L."/>
            <person name="Horwitz B.A."/>
            <person name="Barry K.W."/>
            <person name="Condon B.J."/>
            <person name="Copeland A.C."/>
            <person name="Dhillon B."/>
            <person name="Glaser F."/>
            <person name="Hesse C.N."/>
            <person name="Kosti I."/>
            <person name="LaButti K."/>
            <person name="Lindquist E.A."/>
            <person name="Lucas S."/>
            <person name="Salamov A.A."/>
            <person name="Bradshaw R.E."/>
            <person name="Ciuffetti L."/>
            <person name="Hamelin R.C."/>
            <person name="Kema G.H.J."/>
            <person name="Lawrence C."/>
            <person name="Scott J.A."/>
            <person name="Spatafora J.W."/>
            <person name="Turgeon B.G."/>
            <person name="de Wit P.J.G.M."/>
            <person name="Zhong S."/>
            <person name="Goodwin S.B."/>
            <person name="Grigoriev I.V."/>
        </authorList>
    </citation>
    <scope>NUCLEOTIDE SEQUENCE [LARGE SCALE GENOMIC DNA]</scope>
    <source>
        <strain evidence="8 9">SO2202</strain>
    </source>
</reference>
<dbReference type="EMBL" id="KB456268">
    <property type="protein sequence ID" value="EMF10089.1"/>
    <property type="molecule type" value="Genomic_DNA"/>
</dbReference>
<dbReference type="HOGENOM" id="CLU_032576_0_1_1"/>
<sequence>MLSLATAVPTFVCSSLSFIASSIFAVSYIMYPPERHFRQAMIVNLLVSDWINSLNNSISGAIALARANVKGGALTAGPACTANGYIGQFSVQAIDFNILVISLTVLLTVRHPRLIMEPPWWQIVCVCAIPWIPPTITANTALGLGLYGPVSGNWCWIEAKYTPLRYALTHGWRIAIFISTISIYTYIYIYLIKAYGRVTFDNSSAMATPNNGTLSRMNAAEDKMALSEIPRMQSTLIRVRSSITTTYEHDEEPLRPKFPAISEEEGDVGSVDSAAKNPFPHPSDSSTTGNTARIGFANEPGAGNAATHIMSSGARQRKQAVRKMLLLNGYPILYVILWIPGMATRIYEAFGVAPLWLRGLQASTQLVGFANAMTYAYNEQLLQRIREGKRRR</sequence>
<dbReference type="RefSeq" id="XP_016758210.1">
    <property type="nucleotide sequence ID" value="XM_016907781.1"/>
</dbReference>
<dbReference type="OMA" id="CAIPWIP"/>
<dbReference type="AlphaFoldDB" id="M3CZM4"/>
<evidence type="ECO:0000313" key="9">
    <source>
        <dbReference type="Proteomes" id="UP000016931"/>
    </source>
</evidence>
<feature type="transmembrane region" description="Helical" evidence="6">
    <location>
        <begin position="89"/>
        <end position="109"/>
    </location>
</feature>
<evidence type="ECO:0000256" key="2">
    <source>
        <dbReference type="ARBA" id="ARBA00022692"/>
    </source>
</evidence>
<dbReference type="OrthoDB" id="100006at2759"/>
<feature type="transmembrane region" description="Helical" evidence="6">
    <location>
        <begin position="170"/>
        <end position="191"/>
    </location>
</feature>
<comment type="subcellular location">
    <subcellularLocation>
        <location evidence="1">Membrane</location>
        <topology evidence="1">Multi-pass membrane protein</topology>
    </subcellularLocation>
</comment>
<dbReference type="InterPro" id="IPR023041">
    <property type="entry name" value="Glucose_rcpt_Git3-like_N"/>
</dbReference>
<evidence type="ECO:0000259" key="7">
    <source>
        <dbReference type="Pfam" id="PF11710"/>
    </source>
</evidence>
<feature type="domain" description="Glucose receptor Git3-like N-terminal" evidence="7">
    <location>
        <begin position="10"/>
        <end position="196"/>
    </location>
</feature>
<dbReference type="Proteomes" id="UP000016931">
    <property type="component" value="Unassembled WGS sequence"/>
</dbReference>
<feature type="transmembrane region" description="Helical" evidence="6">
    <location>
        <begin position="121"/>
        <end position="150"/>
    </location>
</feature>
<evidence type="ECO:0000256" key="3">
    <source>
        <dbReference type="ARBA" id="ARBA00022989"/>
    </source>
</evidence>
<dbReference type="eggNOG" id="ENOG502SIRC">
    <property type="taxonomic scope" value="Eukaryota"/>
</dbReference>
<dbReference type="SUPFAM" id="SSF81321">
    <property type="entry name" value="Family A G protein-coupled receptor-like"/>
    <property type="match status" value="1"/>
</dbReference>
<keyword evidence="4 6" id="KW-0472">Membrane</keyword>
<evidence type="ECO:0000256" key="1">
    <source>
        <dbReference type="ARBA" id="ARBA00004141"/>
    </source>
</evidence>
<proteinExistence type="predicted"/>
<evidence type="ECO:0000256" key="6">
    <source>
        <dbReference type="SAM" id="Phobius"/>
    </source>
</evidence>
<keyword evidence="9" id="KW-1185">Reference proteome</keyword>
<dbReference type="STRING" id="692275.M3CZM4"/>
<organism evidence="8 9">
    <name type="scientific">Sphaerulina musiva (strain SO2202)</name>
    <name type="common">Poplar stem canker fungus</name>
    <name type="synonym">Septoria musiva</name>
    <dbReference type="NCBI Taxonomy" id="692275"/>
    <lineage>
        <taxon>Eukaryota</taxon>
        <taxon>Fungi</taxon>
        <taxon>Dikarya</taxon>
        <taxon>Ascomycota</taxon>
        <taxon>Pezizomycotina</taxon>
        <taxon>Dothideomycetes</taxon>
        <taxon>Dothideomycetidae</taxon>
        <taxon>Mycosphaerellales</taxon>
        <taxon>Mycosphaerellaceae</taxon>
        <taxon>Sphaerulina</taxon>
    </lineage>
</organism>
<dbReference type="GeneID" id="27904918"/>